<organism evidence="1 2">
    <name type="scientific">Lentzea flava</name>
    <dbReference type="NCBI Taxonomy" id="103732"/>
    <lineage>
        <taxon>Bacteria</taxon>
        <taxon>Bacillati</taxon>
        <taxon>Actinomycetota</taxon>
        <taxon>Actinomycetes</taxon>
        <taxon>Pseudonocardiales</taxon>
        <taxon>Pseudonocardiaceae</taxon>
        <taxon>Lentzea</taxon>
    </lineage>
</organism>
<name>A0ABQ2VHH4_9PSEU</name>
<dbReference type="Proteomes" id="UP000649573">
    <property type="component" value="Unassembled WGS sequence"/>
</dbReference>
<dbReference type="EMBL" id="BMRE01000112">
    <property type="protein sequence ID" value="GGU87356.1"/>
    <property type="molecule type" value="Genomic_DNA"/>
</dbReference>
<evidence type="ECO:0000313" key="1">
    <source>
        <dbReference type="EMBL" id="GGU87356.1"/>
    </source>
</evidence>
<evidence type="ECO:0000313" key="2">
    <source>
        <dbReference type="Proteomes" id="UP000649573"/>
    </source>
</evidence>
<comment type="caution">
    <text evidence="1">The sequence shown here is derived from an EMBL/GenBank/DDBJ whole genome shotgun (WGS) entry which is preliminary data.</text>
</comment>
<sequence length="77" mass="8590">MARQLYAVDWADASFPRVVPVEQMPALDPVQDGMTFTQAKAEVIEHFGCLVAYAREQILQARRLRVTDVLAADGGER</sequence>
<dbReference type="RefSeq" id="WP_189260053.1">
    <property type="nucleotide sequence ID" value="NZ_BMRE01000112.1"/>
</dbReference>
<reference evidence="2" key="1">
    <citation type="journal article" date="2019" name="Int. J. Syst. Evol. Microbiol.">
        <title>The Global Catalogue of Microorganisms (GCM) 10K type strain sequencing project: providing services to taxonomists for standard genome sequencing and annotation.</title>
        <authorList>
            <consortium name="The Broad Institute Genomics Platform"/>
            <consortium name="The Broad Institute Genome Sequencing Center for Infectious Disease"/>
            <person name="Wu L."/>
            <person name="Ma J."/>
        </authorList>
    </citation>
    <scope>NUCLEOTIDE SEQUENCE [LARGE SCALE GENOMIC DNA]</scope>
    <source>
        <strain evidence="2">JCM 3296</strain>
    </source>
</reference>
<accession>A0ABQ2VHH4</accession>
<keyword evidence="2" id="KW-1185">Reference proteome</keyword>
<proteinExistence type="predicted"/>
<gene>
    <name evidence="1" type="ORF">GCM10010178_91480</name>
</gene>
<protein>
    <submittedName>
        <fullName evidence="1">Uncharacterized protein</fullName>
    </submittedName>
</protein>